<dbReference type="GeneID" id="5486428"/>
<proteinExistence type="predicted"/>
<name>A7EU58_SCLS1</name>
<evidence type="ECO:0000313" key="2">
    <source>
        <dbReference type="Proteomes" id="UP000001312"/>
    </source>
</evidence>
<reference evidence="2" key="1">
    <citation type="journal article" date="2011" name="PLoS Genet.">
        <title>Genomic analysis of the necrotrophic fungal pathogens Sclerotinia sclerotiorum and Botrytis cinerea.</title>
        <authorList>
            <person name="Amselem J."/>
            <person name="Cuomo C.A."/>
            <person name="van Kan J.A."/>
            <person name="Viaud M."/>
            <person name="Benito E.P."/>
            <person name="Couloux A."/>
            <person name="Coutinho P.M."/>
            <person name="de Vries R.P."/>
            <person name="Dyer P.S."/>
            <person name="Fillinger S."/>
            <person name="Fournier E."/>
            <person name="Gout L."/>
            <person name="Hahn M."/>
            <person name="Kohn L."/>
            <person name="Lapalu N."/>
            <person name="Plummer K.M."/>
            <person name="Pradier J.M."/>
            <person name="Quevillon E."/>
            <person name="Sharon A."/>
            <person name="Simon A."/>
            <person name="ten Have A."/>
            <person name="Tudzynski B."/>
            <person name="Tudzynski P."/>
            <person name="Wincker P."/>
            <person name="Andrew M."/>
            <person name="Anthouard V."/>
            <person name="Beever R.E."/>
            <person name="Beffa R."/>
            <person name="Benoit I."/>
            <person name="Bouzid O."/>
            <person name="Brault B."/>
            <person name="Chen Z."/>
            <person name="Choquer M."/>
            <person name="Collemare J."/>
            <person name="Cotton P."/>
            <person name="Danchin E.G."/>
            <person name="Da Silva C."/>
            <person name="Gautier A."/>
            <person name="Giraud C."/>
            <person name="Giraud T."/>
            <person name="Gonzalez C."/>
            <person name="Grossetete S."/>
            <person name="Guldener U."/>
            <person name="Henrissat B."/>
            <person name="Howlett B.J."/>
            <person name="Kodira C."/>
            <person name="Kretschmer M."/>
            <person name="Lappartient A."/>
            <person name="Leroch M."/>
            <person name="Levis C."/>
            <person name="Mauceli E."/>
            <person name="Neuveglise C."/>
            <person name="Oeser B."/>
            <person name="Pearson M."/>
            <person name="Poulain J."/>
            <person name="Poussereau N."/>
            <person name="Quesneville H."/>
            <person name="Rascle C."/>
            <person name="Schumacher J."/>
            <person name="Segurens B."/>
            <person name="Sexton A."/>
            <person name="Silva E."/>
            <person name="Sirven C."/>
            <person name="Soanes D.M."/>
            <person name="Talbot N.J."/>
            <person name="Templeton M."/>
            <person name="Yandava C."/>
            <person name="Yarden O."/>
            <person name="Zeng Q."/>
            <person name="Rollins J.A."/>
            <person name="Lebrun M.H."/>
            <person name="Dickman M."/>
        </authorList>
    </citation>
    <scope>NUCLEOTIDE SEQUENCE [LARGE SCALE GENOMIC DNA]</scope>
    <source>
        <strain evidence="2">ATCC 18683 / 1980 / Ss-1</strain>
    </source>
</reference>
<keyword evidence="2" id="KW-1185">Reference proteome</keyword>
<evidence type="ECO:0000313" key="1">
    <source>
        <dbReference type="EMBL" id="EDN93000.1"/>
    </source>
</evidence>
<dbReference type="RefSeq" id="XP_001590101.1">
    <property type="nucleotide sequence ID" value="XM_001590051.1"/>
</dbReference>
<dbReference type="Proteomes" id="UP000001312">
    <property type="component" value="Unassembled WGS sequence"/>
</dbReference>
<accession>A7EU58</accession>
<dbReference type="AlphaFoldDB" id="A7EU58"/>
<dbReference type="KEGG" id="ssl:SS1G_08865"/>
<gene>
    <name evidence="1" type="ORF">SS1G_08865</name>
</gene>
<protein>
    <submittedName>
        <fullName evidence="1">Uncharacterized protein</fullName>
    </submittedName>
</protein>
<dbReference type="InParanoid" id="A7EU58"/>
<dbReference type="EMBL" id="CH476632">
    <property type="protein sequence ID" value="EDN93000.1"/>
    <property type="molecule type" value="Genomic_DNA"/>
</dbReference>
<organism evidence="1 2">
    <name type="scientific">Sclerotinia sclerotiorum (strain ATCC 18683 / 1980 / Ss-1)</name>
    <name type="common">White mold</name>
    <name type="synonym">Whetzelinia sclerotiorum</name>
    <dbReference type="NCBI Taxonomy" id="665079"/>
    <lineage>
        <taxon>Eukaryota</taxon>
        <taxon>Fungi</taxon>
        <taxon>Dikarya</taxon>
        <taxon>Ascomycota</taxon>
        <taxon>Pezizomycotina</taxon>
        <taxon>Leotiomycetes</taxon>
        <taxon>Helotiales</taxon>
        <taxon>Sclerotiniaceae</taxon>
        <taxon>Sclerotinia</taxon>
    </lineage>
</organism>
<sequence length="252" mass="27720">MFHKVIYDGKLIEAWDRANSSGRLGADNIIDITFGVVSVILTVIKPDVEHGTDFEVKSITPDPETASIPLYPNTGSFPVESDHTIKSAANYPQSDDLSTANHYDISSEASPTQHRIANLQAWPNFSSRAPNIQHQIPSPTVQWWPDAPEIITTSESPASHAHYHHSLQSFLLKELEETNTIPKNGHGKTLPEPLRLPLNLVISRHTPSTYESYHSTTKYPATTSTSIPGVKDSYYPASYLSTSLSTSAQALS</sequence>